<proteinExistence type="predicted"/>
<feature type="domain" description="NAD-dependent epimerase/dehydratase" evidence="1">
    <location>
        <begin position="4"/>
        <end position="240"/>
    </location>
</feature>
<dbReference type="Gene3D" id="3.40.50.720">
    <property type="entry name" value="NAD(P)-binding Rossmann-like Domain"/>
    <property type="match status" value="1"/>
</dbReference>
<dbReference type="Proteomes" id="UP000283850">
    <property type="component" value="Unassembled WGS sequence"/>
</dbReference>
<evidence type="ECO:0000259" key="1">
    <source>
        <dbReference type="Pfam" id="PF01370"/>
    </source>
</evidence>
<dbReference type="InterPro" id="IPR001509">
    <property type="entry name" value="Epimerase_deHydtase"/>
</dbReference>
<accession>A0A412XV48</accession>
<dbReference type="SUPFAM" id="SSF51735">
    <property type="entry name" value="NAD(P)-binding Rossmann-fold domains"/>
    <property type="match status" value="1"/>
</dbReference>
<dbReference type="EMBL" id="QRZF01000020">
    <property type="protein sequence ID" value="RGV49076.1"/>
    <property type="molecule type" value="Genomic_DNA"/>
</dbReference>
<dbReference type="RefSeq" id="WP_118422195.1">
    <property type="nucleotide sequence ID" value="NZ_QRZF01000020.1"/>
</dbReference>
<dbReference type="Pfam" id="PF01370">
    <property type="entry name" value="Epimerase"/>
    <property type="match status" value="1"/>
</dbReference>
<dbReference type="InterPro" id="IPR036291">
    <property type="entry name" value="NAD(P)-bd_dom_sf"/>
</dbReference>
<name>A0A412XV48_9BACE</name>
<evidence type="ECO:0000313" key="2">
    <source>
        <dbReference type="EMBL" id="RGV49076.1"/>
    </source>
</evidence>
<gene>
    <name evidence="2" type="ORF">DWW10_21240</name>
</gene>
<evidence type="ECO:0000313" key="3">
    <source>
        <dbReference type="Proteomes" id="UP000283850"/>
    </source>
</evidence>
<organism evidence="2 3">
    <name type="scientific">Bacteroides intestinalis</name>
    <dbReference type="NCBI Taxonomy" id="329854"/>
    <lineage>
        <taxon>Bacteria</taxon>
        <taxon>Pseudomonadati</taxon>
        <taxon>Bacteroidota</taxon>
        <taxon>Bacteroidia</taxon>
        <taxon>Bacteroidales</taxon>
        <taxon>Bacteroidaceae</taxon>
        <taxon>Bacteroides</taxon>
    </lineage>
</organism>
<reference evidence="2 3" key="1">
    <citation type="submission" date="2018-08" db="EMBL/GenBank/DDBJ databases">
        <title>A genome reference for cultivated species of the human gut microbiota.</title>
        <authorList>
            <person name="Zou Y."/>
            <person name="Xue W."/>
            <person name="Luo G."/>
        </authorList>
    </citation>
    <scope>NUCLEOTIDE SEQUENCE [LARGE SCALE GENOMIC DNA]</scope>
    <source>
        <strain evidence="2 3">AF14-32</strain>
    </source>
</reference>
<protein>
    <submittedName>
        <fullName evidence="2">NAD(P)-dependent oxidoreductase</fullName>
    </submittedName>
</protein>
<comment type="caution">
    <text evidence="2">The sequence shown here is derived from an EMBL/GenBank/DDBJ whole genome shotgun (WGS) entry which is preliminary data.</text>
</comment>
<dbReference type="AlphaFoldDB" id="A0A412XV48"/>
<sequence>MKISIIGTNGMLSVALTKYFYSNKDAQVDVYGLDVPKGYECSVFYAIDLLKDTLPFENLIESDIIFYASGAGVQAALQTDPTLIYNLNVSVPIEISIQLKKRGYRGIWVSFGSYMEIGVNKEEEKSFTEEEIVCSFLPVTNDYALSKRLYTRYINDFKADFIFYHFILPNMFSEDDLKPGTRLVPYTLQYLQDYIADKNPQTPRFSSGFQTRQFITLEEMIQTVDRTIGNKVSSGIYNIGGGEFLSIRNLIERLFDIYKVPCKPEYFGNEIRRDNEIKSLCINGNKLKSLIFSLPEAKIEEIFKPKL</sequence>